<feature type="signal peptide" evidence="5">
    <location>
        <begin position="1"/>
        <end position="28"/>
    </location>
</feature>
<dbReference type="GO" id="GO:0052621">
    <property type="term" value="F:diguanylate cyclase activity"/>
    <property type="evidence" value="ECO:0007669"/>
    <property type="project" value="UniProtKB-EC"/>
</dbReference>
<dbReference type="PANTHER" id="PTHR45138:SF24">
    <property type="entry name" value="DIGUANYLATE CYCLASE DGCC-RELATED"/>
    <property type="match status" value="1"/>
</dbReference>
<evidence type="ECO:0000256" key="5">
    <source>
        <dbReference type="SAM" id="SignalP"/>
    </source>
</evidence>
<protein>
    <recommendedName>
        <fullName evidence="2">diguanylate cyclase</fullName>
        <ecNumber evidence="2">2.7.7.65</ecNumber>
    </recommendedName>
</protein>
<proteinExistence type="predicted"/>
<keyword evidence="4" id="KW-0812">Transmembrane</keyword>
<dbReference type="CDD" id="cd01949">
    <property type="entry name" value="GGDEF"/>
    <property type="match status" value="1"/>
</dbReference>
<evidence type="ECO:0000259" key="6">
    <source>
        <dbReference type="PROSITE" id="PS50887"/>
    </source>
</evidence>
<evidence type="ECO:0000313" key="7">
    <source>
        <dbReference type="EMBL" id="RXJ73201.1"/>
    </source>
</evidence>
<dbReference type="InterPro" id="IPR050469">
    <property type="entry name" value="Diguanylate_Cyclase"/>
</dbReference>
<evidence type="ECO:0000256" key="4">
    <source>
        <dbReference type="SAM" id="Phobius"/>
    </source>
</evidence>
<keyword evidence="8" id="KW-1185">Reference proteome</keyword>
<gene>
    <name evidence="7" type="ORF">CS022_10645</name>
</gene>
<comment type="caution">
    <text evidence="7">The sequence shown here is derived from an EMBL/GenBank/DDBJ whole genome shotgun (WGS) entry which is preliminary data.</text>
</comment>
<keyword evidence="4" id="KW-0472">Membrane</keyword>
<dbReference type="EMBL" id="PEIB01000011">
    <property type="protein sequence ID" value="RXJ73201.1"/>
    <property type="molecule type" value="Genomic_DNA"/>
</dbReference>
<reference evidence="7 8" key="1">
    <citation type="submission" date="2017-10" db="EMBL/GenBank/DDBJ databases">
        <title>Nyctiphanis sp. nov., isolated from the stomach of the euphausiid Nyctiphanes simplex (Hansen, 1911) in the Gulf of California.</title>
        <authorList>
            <person name="Gomez-Gil B."/>
            <person name="Aguilar-Mendez M."/>
            <person name="Lopez-Cortes A."/>
            <person name="Gomez-Gutierrez J."/>
            <person name="Roque A."/>
            <person name="Lang E."/>
            <person name="Gonzalez-Castillo A."/>
        </authorList>
    </citation>
    <scope>NUCLEOTIDE SEQUENCE [LARGE SCALE GENOMIC DNA]</scope>
    <source>
        <strain evidence="7 8">CAIM 600</strain>
    </source>
</reference>
<dbReference type="InterPro" id="IPR011622">
    <property type="entry name" value="7TMR_DISM_rcpt_extracell_dom2"/>
</dbReference>
<name>A0A4Q0YW22_9GAMM</name>
<feature type="domain" description="GGDEF" evidence="6">
    <location>
        <begin position="474"/>
        <end position="606"/>
    </location>
</feature>
<feature type="chain" id="PRO_5020756761" description="diguanylate cyclase" evidence="5">
    <location>
        <begin position="29"/>
        <end position="610"/>
    </location>
</feature>
<dbReference type="Gene3D" id="2.60.40.2380">
    <property type="match status" value="1"/>
</dbReference>
<dbReference type="Gene3D" id="3.30.70.270">
    <property type="match status" value="1"/>
</dbReference>
<dbReference type="Pfam" id="PF00990">
    <property type="entry name" value="GGDEF"/>
    <property type="match status" value="1"/>
</dbReference>
<feature type="transmembrane region" description="Helical" evidence="4">
    <location>
        <begin position="314"/>
        <end position="335"/>
    </location>
</feature>
<sequence length="610" mass="69761">MPKKTALRILLLFVYALPLMSVINAAQASTVIDLSHWKSGDSTIDKFQFIEDHTYKLAIDSIAESSDWISPESGVTNRGFSDYPSWITFDLNNPTDTDKKIVVEYVDASAETIDLYYRLKGSREDFNHEHFSYNAASEGRSVSFYRPAFSITVPANSNIEVFYRLFQGNVFPMHRFDTMRIWEEKAFYRTGNIELSLLMILLCTELSMGLATLIAYFSTRDRLFLYYTAFAFSAASLFASLSGIWGYFVMTEHYQLCMVVLQINICQITAILFVRKFLNIAEHLPKVNTFLLLVVAIDVIGVLLNLFGKPYLSRIIIDYTAIGYFILIPLGLYAHKKRVPHALLFSCSWLIFIVGMVLASLRYRGYIANTPLSEWLIYFGGFVEIFLLTTVLVLRFRHMQHEKLVIEREHRQHLVNAARVLEEKVNEQTQQLRIAKTRAEREARTDPLTGLPNRRSFFENAQAFLLRSRRKNDPSVYLLMIDIDHFKRINDTYGHAAGDAILHDVAKILKGVVRCTDLISRLGGEEFAIVMEGVTDSEAQKLTERLHFAIENNEFTHNQQVMSVTISIGSASWDQNLTLDQLMRKADNALYDAKSQGRNQIVYANPIALA</sequence>
<feature type="transmembrane region" description="Helical" evidence="4">
    <location>
        <begin position="342"/>
        <end position="363"/>
    </location>
</feature>
<dbReference type="InterPro" id="IPR000160">
    <property type="entry name" value="GGDEF_dom"/>
</dbReference>
<accession>A0A4Q0YW22</accession>
<evidence type="ECO:0000313" key="8">
    <source>
        <dbReference type="Proteomes" id="UP000290287"/>
    </source>
</evidence>
<dbReference type="NCBIfam" id="TIGR00254">
    <property type="entry name" value="GGDEF"/>
    <property type="match status" value="1"/>
</dbReference>
<dbReference type="SMART" id="SM00267">
    <property type="entry name" value="GGDEF"/>
    <property type="match status" value="1"/>
</dbReference>
<evidence type="ECO:0000256" key="1">
    <source>
        <dbReference type="ARBA" id="ARBA00001946"/>
    </source>
</evidence>
<evidence type="ECO:0000256" key="3">
    <source>
        <dbReference type="SAM" id="Coils"/>
    </source>
</evidence>
<dbReference type="GO" id="GO:1902201">
    <property type="term" value="P:negative regulation of bacterial-type flagellum-dependent cell motility"/>
    <property type="evidence" value="ECO:0007669"/>
    <property type="project" value="TreeGrafter"/>
</dbReference>
<feature type="transmembrane region" description="Helical" evidence="4">
    <location>
        <begin position="224"/>
        <end position="247"/>
    </location>
</feature>
<dbReference type="InterPro" id="IPR043128">
    <property type="entry name" value="Rev_trsase/Diguanyl_cyclase"/>
</dbReference>
<dbReference type="Proteomes" id="UP000290287">
    <property type="component" value="Unassembled WGS sequence"/>
</dbReference>
<dbReference type="InterPro" id="IPR011623">
    <property type="entry name" value="7TMR_DISM_rcpt_extracell_dom1"/>
</dbReference>
<dbReference type="PANTHER" id="PTHR45138">
    <property type="entry name" value="REGULATORY COMPONENTS OF SENSORY TRANSDUCTION SYSTEM"/>
    <property type="match status" value="1"/>
</dbReference>
<feature type="transmembrane region" description="Helical" evidence="4">
    <location>
        <begin position="253"/>
        <end position="275"/>
    </location>
</feature>
<dbReference type="OrthoDB" id="9812260at2"/>
<keyword evidence="3" id="KW-0175">Coiled coil</keyword>
<keyword evidence="5" id="KW-0732">Signal</keyword>
<dbReference type="EC" id="2.7.7.65" evidence="2"/>
<organism evidence="7 8">
    <name type="scientific">Veronia nyctiphanis</name>
    <dbReference type="NCBI Taxonomy" id="1278244"/>
    <lineage>
        <taxon>Bacteria</taxon>
        <taxon>Pseudomonadati</taxon>
        <taxon>Pseudomonadota</taxon>
        <taxon>Gammaproteobacteria</taxon>
        <taxon>Vibrionales</taxon>
        <taxon>Vibrionaceae</taxon>
        <taxon>Veronia</taxon>
    </lineage>
</organism>
<dbReference type="SUPFAM" id="SSF55073">
    <property type="entry name" value="Nucleotide cyclase"/>
    <property type="match status" value="1"/>
</dbReference>
<feature type="transmembrane region" description="Helical" evidence="4">
    <location>
        <begin position="195"/>
        <end position="217"/>
    </location>
</feature>
<feature type="coiled-coil region" evidence="3">
    <location>
        <begin position="411"/>
        <end position="442"/>
    </location>
</feature>
<dbReference type="Pfam" id="PF07696">
    <property type="entry name" value="7TMR-DISMED2"/>
    <property type="match status" value="1"/>
</dbReference>
<feature type="transmembrane region" description="Helical" evidence="4">
    <location>
        <begin position="287"/>
        <end position="308"/>
    </location>
</feature>
<dbReference type="Pfam" id="PF07695">
    <property type="entry name" value="7TMR-DISM_7TM"/>
    <property type="match status" value="1"/>
</dbReference>
<dbReference type="GO" id="GO:0043709">
    <property type="term" value="P:cell adhesion involved in single-species biofilm formation"/>
    <property type="evidence" value="ECO:0007669"/>
    <property type="project" value="TreeGrafter"/>
</dbReference>
<dbReference type="InterPro" id="IPR029787">
    <property type="entry name" value="Nucleotide_cyclase"/>
</dbReference>
<dbReference type="AlphaFoldDB" id="A0A4Q0YW22"/>
<comment type="cofactor">
    <cofactor evidence="1">
        <name>Mg(2+)</name>
        <dbReference type="ChEBI" id="CHEBI:18420"/>
    </cofactor>
</comment>
<evidence type="ECO:0000256" key="2">
    <source>
        <dbReference type="ARBA" id="ARBA00012528"/>
    </source>
</evidence>
<feature type="transmembrane region" description="Helical" evidence="4">
    <location>
        <begin position="375"/>
        <end position="394"/>
    </location>
</feature>
<keyword evidence="4" id="KW-1133">Transmembrane helix</keyword>
<dbReference type="PROSITE" id="PS50887">
    <property type="entry name" value="GGDEF"/>
    <property type="match status" value="1"/>
</dbReference>
<dbReference type="FunFam" id="3.30.70.270:FF:000001">
    <property type="entry name" value="Diguanylate cyclase domain protein"/>
    <property type="match status" value="1"/>
</dbReference>
<dbReference type="GO" id="GO:0005886">
    <property type="term" value="C:plasma membrane"/>
    <property type="evidence" value="ECO:0007669"/>
    <property type="project" value="TreeGrafter"/>
</dbReference>